<dbReference type="PANTHER" id="PTHR12526">
    <property type="entry name" value="GLYCOSYLTRANSFERASE"/>
    <property type="match status" value="1"/>
</dbReference>
<proteinExistence type="predicted"/>
<dbReference type="InterPro" id="IPR001296">
    <property type="entry name" value="Glyco_trans_1"/>
</dbReference>
<organism evidence="5 6">
    <name type="scientific">Hoyosella rhizosphaerae</name>
    <dbReference type="NCBI Taxonomy" id="1755582"/>
    <lineage>
        <taxon>Bacteria</taxon>
        <taxon>Bacillati</taxon>
        <taxon>Actinomycetota</taxon>
        <taxon>Actinomycetes</taxon>
        <taxon>Mycobacteriales</taxon>
        <taxon>Hoyosellaceae</taxon>
        <taxon>Hoyosella</taxon>
    </lineage>
</organism>
<evidence type="ECO:0000259" key="3">
    <source>
        <dbReference type="Pfam" id="PF00534"/>
    </source>
</evidence>
<evidence type="ECO:0000259" key="4">
    <source>
        <dbReference type="Pfam" id="PF13579"/>
    </source>
</evidence>
<dbReference type="Gene3D" id="3.40.50.2000">
    <property type="entry name" value="Glycogen Phosphorylase B"/>
    <property type="match status" value="2"/>
</dbReference>
<dbReference type="InterPro" id="IPR028098">
    <property type="entry name" value="Glyco_trans_4-like_N"/>
</dbReference>
<gene>
    <name evidence="5" type="ORF">GCM10011410_19860</name>
</gene>
<reference evidence="5" key="1">
    <citation type="journal article" date="2014" name="Int. J. Syst. Evol. Microbiol.">
        <title>Complete genome sequence of Corynebacterium casei LMG S-19264T (=DSM 44701T), isolated from a smear-ripened cheese.</title>
        <authorList>
            <consortium name="US DOE Joint Genome Institute (JGI-PGF)"/>
            <person name="Walter F."/>
            <person name="Albersmeier A."/>
            <person name="Kalinowski J."/>
            <person name="Ruckert C."/>
        </authorList>
    </citation>
    <scope>NUCLEOTIDE SEQUENCE</scope>
    <source>
        <strain evidence="5">CGMCC 1.15478</strain>
    </source>
</reference>
<reference evidence="5" key="2">
    <citation type="submission" date="2020-09" db="EMBL/GenBank/DDBJ databases">
        <authorList>
            <person name="Sun Q."/>
            <person name="Zhou Y."/>
        </authorList>
    </citation>
    <scope>NUCLEOTIDE SEQUENCE</scope>
    <source>
        <strain evidence="5">CGMCC 1.15478</strain>
    </source>
</reference>
<keyword evidence="2" id="KW-0808">Transferase</keyword>
<dbReference type="GO" id="GO:0016757">
    <property type="term" value="F:glycosyltransferase activity"/>
    <property type="evidence" value="ECO:0007669"/>
    <property type="project" value="UniProtKB-KW"/>
</dbReference>
<evidence type="ECO:0000313" key="6">
    <source>
        <dbReference type="Proteomes" id="UP000641514"/>
    </source>
</evidence>
<feature type="domain" description="Glycosyltransferase subfamily 4-like N-terminal" evidence="4">
    <location>
        <begin position="21"/>
        <end position="204"/>
    </location>
</feature>
<sequence length="427" mass="46200">MTDTRMRILILGLHYAPEHAGNGPYTSKLATELAARGHHVTVRTGYPHYPAWSVADGYAGRRMHEVLDGVSVERFRPHIPDPNKPRDRARMEVSFGVRSNVGRWGSPDVILCVSPALLSTAMSVARTRLTMRRPAVGVWVQDLYGLGAKETGTGGGRAAALLAAIESRTLRAADGVAAIHDRMRAHMVRDLGVPSDRIRVIRNWTHLTPMQLPEQSVARKELGWDPTEVIALHAGNMGAKQGLDNVVEAARYAATHSPRLRFVLLGDGNQRQRLEALAEGLPNISFIPPLPDREFRLAMAAADVLVLNELSGLSDMSVPSKLTSYFTTGRPVVAATDSRSVTADEIRNSGAGVQVDPSEPSALADAVMALAADPERSAALGAAGQRFCSQELSQQFAIDQYEAWLAELVSAKNNHNSRSPLKKLGAP</sequence>
<feature type="domain" description="Glycosyl transferase family 1" evidence="3">
    <location>
        <begin position="218"/>
        <end position="386"/>
    </location>
</feature>
<dbReference type="Proteomes" id="UP000641514">
    <property type="component" value="Unassembled WGS sequence"/>
</dbReference>
<keyword evidence="1" id="KW-0328">Glycosyltransferase</keyword>
<protein>
    <submittedName>
        <fullName evidence="5">Glycosyltransferase WbuB</fullName>
    </submittedName>
</protein>
<dbReference type="SUPFAM" id="SSF53756">
    <property type="entry name" value="UDP-Glycosyltransferase/glycogen phosphorylase"/>
    <property type="match status" value="1"/>
</dbReference>
<comment type="caution">
    <text evidence="5">The sequence shown here is derived from an EMBL/GenBank/DDBJ whole genome shotgun (WGS) entry which is preliminary data.</text>
</comment>
<dbReference type="AlphaFoldDB" id="A0A916UCV0"/>
<evidence type="ECO:0000313" key="5">
    <source>
        <dbReference type="EMBL" id="GGC67206.1"/>
    </source>
</evidence>
<dbReference type="EMBL" id="BMJH01000002">
    <property type="protein sequence ID" value="GGC67206.1"/>
    <property type="molecule type" value="Genomic_DNA"/>
</dbReference>
<name>A0A916UCV0_9ACTN</name>
<dbReference type="Pfam" id="PF13579">
    <property type="entry name" value="Glyco_trans_4_4"/>
    <property type="match status" value="1"/>
</dbReference>
<accession>A0A916UCV0</accession>
<dbReference type="RefSeq" id="WP_229675901.1">
    <property type="nucleotide sequence ID" value="NZ_BMJH01000002.1"/>
</dbReference>
<evidence type="ECO:0000256" key="2">
    <source>
        <dbReference type="ARBA" id="ARBA00022679"/>
    </source>
</evidence>
<keyword evidence="6" id="KW-1185">Reference proteome</keyword>
<dbReference type="CDD" id="cd03794">
    <property type="entry name" value="GT4_WbuB-like"/>
    <property type="match status" value="1"/>
</dbReference>
<dbReference type="PANTHER" id="PTHR12526:SF638">
    <property type="entry name" value="SPORE COAT PROTEIN SA"/>
    <property type="match status" value="1"/>
</dbReference>
<dbReference type="Pfam" id="PF00534">
    <property type="entry name" value="Glycos_transf_1"/>
    <property type="match status" value="1"/>
</dbReference>
<evidence type="ECO:0000256" key="1">
    <source>
        <dbReference type="ARBA" id="ARBA00022676"/>
    </source>
</evidence>